<dbReference type="InterPro" id="IPR017972">
    <property type="entry name" value="Cyt_P450_CS"/>
</dbReference>
<dbReference type="GO" id="GO:0005506">
    <property type="term" value="F:iron ion binding"/>
    <property type="evidence" value="ECO:0007669"/>
    <property type="project" value="InterPro"/>
</dbReference>
<evidence type="ECO:0000313" key="12">
    <source>
        <dbReference type="Proteomes" id="UP000594263"/>
    </source>
</evidence>
<dbReference type="PRINTS" id="PR00463">
    <property type="entry name" value="EP450I"/>
</dbReference>
<comment type="cofactor">
    <cofactor evidence="1 8">
        <name>heme</name>
        <dbReference type="ChEBI" id="CHEBI:30413"/>
    </cofactor>
</comment>
<keyword evidence="5 9" id="KW-0560">Oxidoreductase</keyword>
<feature type="binding site" description="axial binding residue" evidence="8">
    <location>
        <position position="448"/>
    </location>
    <ligand>
        <name>heme</name>
        <dbReference type="ChEBI" id="CHEBI:30413"/>
    </ligand>
    <ligandPart>
        <name>Fe</name>
        <dbReference type="ChEBI" id="CHEBI:18248"/>
    </ligandPart>
</feature>
<dbReference type="InterPro" id="IPR001128">
    <property type="entry name" value="Cyt_P450"/>
</dbReference>
<evidence type="ECO:0008006" key="13">
    <source>
        <dbReference type="Google" id="ProtNLM"/>
    </source>
</evidence>
<keyword evidence="10" id="KW-1133">Transmembrane helix</keyword>
<protein>
    <recommendedName>
        <fullName evidence="13">Cytochrome P450</fullName>
    </recommendedName>
</protein>
<dbReference type="Gramene" id="Kaladp0967s0027.1.v1.1">
    <property type="protein sequence ID" value="Kaladp0967s0027.1.v1.1"/>
    <property type="gene ID" value="Kaladp0967s0027.v1.1"/>
</dbReference>
<sequence length="508" mass="57009">MEDLTKHFLPIPTITITALLLITILFKLKLQQVNKSTTPPSPPYNLPFIGHLPYLLLTQDMPHLTFAKLARSLGPIFRLQMGRVPTVVVSSAHFAQLILKAHDHVFSNRPPLLAAQILSFGCSDVTFSPYGPYWRHSRKICVSELLSVRRVSAFHRIRLDEVSRLVSSLSTRSGSEVDLSRKLFELSNDVLCRVAFGRRFNEQDGLVRGGLVKVLTETQALLAGFCVGDFFPGWEWVNVVSGMKRRLLGNLEELRKVCDVIIDEHLRKESDSGDEDFVDVLLRVQKREDLDLKITDDNLKALILDMFVAGTDTTAATLEWIMTELVRHPTVLARAQEEVHAVVSTAGCVSLSHLQTLHYMKCVIKETMRLHPPVPLLVPRESMDDCTLDGYFIPKKTRILINSYAIGRNPESWVNALEFDPCRFLGTDIEVKDRDFRFLPFGGGRRGCPGYAFGLATVELTLANLLYHFNWALPSNASADSVDLDEIFGLATKKKNPLILVPTVSCST</sequence>
<dbReference type="AlphaFoldDB" id="A0A7N0VJ70"/>
<dbReference type="EnsemblPlants" id="Kaladp0967s0027.1.v1.1">
    <property type="protein sequence ID" value="Kaladp0967s0027.1.v1.1"/>
    <property type="gene ID" value="Kaladp0967s0027.v1.1"/>
</dbReference>
<dbReference type="FunFam" id="1.10.630.10:FF:000043">
    <property type="entry name" value="Cytochrome P450 99A2"/>
    <property type="match status" value="1"/>
</dbReference>
<evidence type="ECO:0000256" key="1">
    <source>
        <dbReference type="ARBA" id="ARBA00001971"/>
    </source>
</evidence>
<dbReference type="GO" id="GO:0016705">
    <property type="term" value="F:oxidoreductase activity, acting on paired donors, with incorporation or reduction of molecular oxygen"/>
    <property type="evidence" value="ECO:0007669"/>
    <property type="project" value="InterPro"/>
</dbReference>
<proteinExistence type="inferred from homology"/>
<evidence type="ECO:0000256" key="5">
    <source>
        <dbReference type="ARBA" id="ARBA00023002"/>
    </source>
</evidence>
<keyword evidence="10" id="KW-0472">Membrane</keyword>
<evidence type="ECO:0000256" key="4">
    <source>
        <dbReference type="ARBA" id="ARBA00022723"/>
    </source>
</evidence>
<dbReference type="PANTHER" id="PTHR47955:SF19">
    <property type="entry name" value="CYTOCHROME P450 71A9-LIKE ISOFORM X1"/>
    <property type="match status" value="1"/>
</dbReference>
<dbReference type="Pfam" id="PF00067">
    <property type="entry name" value="p450"/>
    <property type="match status" value="1"/>
</dbReference>
<evidence type="ECO:0000256" key="10">
    <source>
        <dbReference type="SAM" id="Phobius"/>
    </source>
</evidence>
<evidence type="ECO:0000313" key="11">
    <source>
        <dbReference type="EnsemblPlants" id="Kaladp0967s0027.1.v1.1"/>
    </source>
</evidence>
<evidence type="ECO:0000256" key="7">
    <source>
        <dbReference type="ARBA" id="ARBA00023033"/>
    </source>
</evidence>
<keyword evidence="7 9" id="KW-0503">Monooxygenase</keyword>
<evidence type="ECO:0000256" key="8">
    <source>
        <dbReference type="PIRSR" id="PIRSR602401-1"/>
    </source>
</evidence>
<keyword evidence="6 8" id="KW-0408">Iron</keyword>
<evidence type="ECO:0000256" key="9">
    <source>
        <dbReference type="RuleBase" id="RU000461"/>
    </source>
</evidence>
<dbReference type="Proteomes" id="UP000594263">
    <property type="component" value="Unplaced"/>
</dbReference>
<dbReference type="CDD" id="cd11072">
    <property type="entry name" value="CYP71-like"/>
    <property type="match status" value="1"/>
</dbReference>
<dbReference type="PRINTS" id="PR00385">
    <property type="entry name" value="P450"/>
</dbReference>
<dbReference type="SUPFAM" id="SSF48264">
    <property type="entry name" value="Cytochrome P450"/>
    <property type="match status" value="1"/>
</dbReference>
<feature type="transmembrane region" description="Helical" evidence="10">
    <location>
        <begin position="7"/>
        <end position="26"/>
    </location>
</feature>
<keyword evidence="12" id="KW-1185">Reference proteome</keyword>
<dbReference type="PROSITE" id="PS00086">
    <property type="entry name" value="CYTOCHROME_P450"/>
    <property type="match status" value="1"/>
</dbReference>
<evidence type="ECO:0000256" key="3">
    <source>
        <dbReference type="ARBA" id="ARBA00022617"/>
    </source>
</evidence>
<comment type="similarity">
    <text evidence="2 9">Belongs to the cytochrome P450 family.</text>
</comment>
<evidence type="ECO:0000256" key="2">
    <source>
        <dbReference type="ARBA" id="ARBA00010617"/>
    </source>
</evidence>
<accession>A0A7N0VJ70</accession>
<dbReference type="OMA" id="LVTKGMH"/>
<keyword evidence="10" id="KW-0812">Transmembrane</keyword>
<dbReference type="Gene3D" id="1.10.630.10">
    <property type="entry name" value="Cytochrome P450"/>
    <property type="match status" value="1"/>
</dbReference>
<organism evidence="11 12">
    <name type="scientific">Kalanchoe fedtschenkoi</name>
    <name type="common">Lavender scallops</name>
    <name type="synonym">South American air plant</name>
    <dbReference type="NCBI Taxonomy" id="63787"/>
    <lineage>
        <taxon>Eukaryota</taxon>
        <taxon>Viridiplantae</taxon>
        <taxon>Streptophyta</taxon>
        <taxon>Embryophyta</taxon>
        <taxon>Tracheophyta</taxon>
        <taxon>Spermatophyta</taxon>
        <taxon>Magnoliopsida</taxon>
        <taxon>eudicotyledons</taxon>
        <taxon>Gunneridae</taxon>
        <taxon>Pentapetalae</taxon>
        <taxon>Saxifragales</taxon>
        <taxon>Crassulaceae</taxon>
        <taxon>Kalanchoe</taxon>
    </lineage>
</organism>
<dbReference type="PANTHER" id="PTHR47955">
    <property type="entry name" value="CYTOCHROME P450 FAMILY 71 PROTEIN"/>
    <property type="match status" value="1"/>
</dbReference>
<reference evidence="11" key="1">
    <citation type="submission" date="2021-01" db="UniProtKB">
        <authorList>
            <consortium name="EnsemblPlants"/>
        </authorList>
    </citation>
    <scope>IDENTIFICATION</scope>
</reference>
<keyword evidence="4 8" id="KW-0479">Metal-binding</keyword>
<dbReference type="GO" id="GO:0020037">
    <property type="term" value="F:heme binding"/>
    <property type="evidence" value="ECO:0007669"/>
    <property type="project" value="InterPro"/>
</dbReference>
<keyword evidence="3 8" id="KW-0349">Heme</keyword>
<dbReference type="InterPro" id="IPR002401">
    <property type="entry name" value="Cyt_P450_E_grp-I"/>
</dbReference>
<dbReference type="InterPro" id="IPR036396">
    <property type="entry name" value="Cyt_P450_sf"/>
</dbReference>
<evidence type="ECO:0000256" key="6">
    <source>
        <dbReference type="ARBA" id="ARBA00023004"/>
    </source>
</evidence>
<dbReference type="GO" id="GO:0004497">
    <property type="term" value="F:monooxygenase activity"/>
    <property type="evidence" value="ECO:0007669"/>
    <property type="project" value="UniProtKB-KW"/>
</dbReference>
<name>A0A7N0VJ70_KALFE</name>